<evidence type="ECO:0000256" key="2">
    <source>
        <dbReference type="SAM" id="Phobius"/>
    </source>
</evidence>
<keyword evidence="2" id="KW-0812">Transmembrane</keyword>
<comment type="caution">
    <text evidence="4">The sequence shown here is derived from an EMBL/GenBank/DDBJ whole genome shotgun (WGS) entry which is preliminary data.</text>
</comment>
<dbReference type="EMBL" id="JAUCAE010000002">
    <property type="protein sequence ID" value="MDM7545819.1"/>
    <property type="molecule type" value="Genomic_DNA"/>
</dbReference>
<proteinExistence type="predicted"/>
<evidence type="ECO:0000259" key="3">
    <source>
        <dbReference type="PROSITE" id="PS50901"/>
    </source>
</evidence>
<dbReference type="GO" id="GO:0003677">
    <property type="term" value="F:DNA binding"/>
    <property type="evidence" value="ECO:0007669"/>
    <property type="project" value="InterPro"/>
</dbReference>
<keyword evidence="1" id="KW-0067">ATP-binding</keyword>
<evidence type="ECO:0000313" key="4">
    <source>
        <dbReference type="EMBL" id="MDM7545819.1"/>
    </source>
</evidence>
<dbReference type="RefSeq" id="WP_289448404.1">
    <property type="nucleotide sequence ID" value="NZ_JAUCAE010000002.1"/>
</dbReference>
<dbReference type="InterPro" id="IPR002543">
    <property type="entry name" value="FtsK_dom"/>
</dbReference>
<dbReference type="GO" id="GO:0005524">
    <property type="term" value="F:ATP binding"/>
    <property type="evidence" value="ECO:0007669"/>
    <property type="project" value="UniProtKB-UniRule"/>
</dbReference>
<sequence length="487" mass="55225">MKIEKFVEWFTRLPLMWGFSSKLTVDINQAQILYKKHQFYLLIFKTWLSLTFLILIWYNIKNILPSISKGRIIFDKFPLTVMLIVLILGIVVVSFWNFLHSRFSPIEKWKLENLLRNFTEEANILAQHDDSFNFTKSVKWIYSASKQKIAITLKTGGHVSFMMEQDIARRLLGFLIKETNDIWILEDNSIINGSIKMIFSHNADERLVIDDISKLKKSKMVSIPLTKQLSWDIKRQPQLGIFGKTASGKTSLIKAITISFLANNKNNQLMLIDGKASFLAQSGIFAKIPTATTAEECLKLLDDAIEIMNHRYAEMNHDLADESDVTYIEKFPNSGTVLIACDELLALASATQASDKMKKPADRLMPQISDRILSLIVKSRQASIAILISGQAFPASLLGDSIVRSNLGMIVNLGRTTQVQSQELFSINLKDLPQVDSSNYEGIIWLDGLNWETPKIFYSPYYDDKKLPFKATLQELTEAQGGGLPQA</sequence>
<dbReference type="PROSITE" id="PS50901">
    <property type="entry name" value="FTSK"/>
    <property type="match status" value="1"/>
</dbReference>
<feature type="domain" description="FtsK" evidence="3">
    <location>
        <begin position="226"/>
        <end position="422"/>
    </location>
</feature>
<dbReference type="InterPro" id="IPR027417">
    <property type="entry name" value="P-loop_NTPase"/>
</dbReference>
<gene>
    <name evidence="4" type="ORF">QUD52_02060</name>
</gene>
<feature type="binding site" evidence="1">
    <location>
        <begin position="243"/>
        <end position="250"/>
    </location>
    <ligand>
        <name>ATP</name>
        <dbReference type="ChEBI" id="CHEBI:30616"/>
    </ligand>
</feature>
<name>A0AAW7J7U9_9LACT</name>
<reference evidence="4" key="1">
    <citation type="submission" date="2023-06" db="EMBL/GenBank/DDBJ databases">
        <title>Draft Genome Sequences of lactic acid bacteria strains isolated from fermented milk products.</title>
        <authorList>
            <person name="Elcheninov A.G."/>
            <person name="Klyukina A."/>
            <person name="Zayulina K.S."/>
            <person name="Gavirova L.A."/>
            <person name="Shcherbakova P.A."/>
            <person name="Shestakov A.I."/>
            <person name="Kublanov I.V."/>
            <person name="Kochetkova T.V."/>
        </authorList>
    </citation>
    <scope>NUCLEOTIDE SEQUENCE</scope>
    <source>
        <strain evidence="4">TOM.142</strain>
    </source>
</reference>
<dbReference type="SUPFAM" id="SSF52540">
    <property type="entry name" value="P-loop containing nucleoside triphosphate hydrolases"/>
    <property type="match status" value="1"/>
</dbReference>
<keyword evidence="2" id="KW-1133">Transmembrane helix</keyword>
<evidence type="ECO:0000256" key="1">
    <source>
        <dbReference type="PROSITE-ProRule" id="PRU00289"/>
    </source>
</evidence>
<keyword evidence="1" id="KW-0547">Nucleotide-binding</keyword>
<keyword evidence="2" id="KW-0472">Membrane</keyword>
<accession>A0AAW7J7U9</accession>
<dbReference type="Proteomes" id="UP001240905">
    <property type="component" value="Unassembled WGS sequence"/>
</dbReference>
<feature type="transmembrane region" description="Helical" evidence="2">
    <location>
        <begin position="80"/>
        <end position="99"/>
    </location>
</feature>
<dbReference type="Gene3D" id="3.40.50.300">
    <property type="entry name" value="P-loop containing nucleotide triphosphate hydrolases"/>
    <property type="match status" value="1"/>
</dbReference>
<evidence type="ECO:0000313" key="5">
    <source>
        <dbReference type="Proteomes" id="UP001240905"/>
    </source>
</evidence>
<dbReference type="AlphaFoldDB" id="A0AAW7J7U9"/>
<feature type="transmembrane region" description="Helical" evidence="2">
    <location>
        <begin position="39"/>
        <end position="60"/>
    </location>
</feature>
<protein>
    <submittedName>
        <fullName evidence="4">FtsK/SpoIIIE domain-containing protein</fullName>
    </submittedName>
</protein>
<organism evidence="4 5">
    <name type="scientific">Lactococcus lactis</name>
    <dbReference type="NCBI Taxonomy" id="1358"/>
    <lineage>
        <taxon>Bacteria</taxon>
        <taxon>Bacillati</taxon>
        <taxon>Bacillota</taxon>
        <taxon>Bacilli</taxon>
        <taxon>Lactobacillales</taxon>
        <taxon>Streptococcaceae</taxon>
        <taxon>Lactococcus</taxon>
    </lineage>
</organism>
<dbReference type="Pfam" id="PF01580">
    <property type="entry name" value="FtsK_SpoIIIE"/>
    <property type="match status" value="1"/>
</dbReference>